<organism evidence="2 3">
    <name type="scientific">Candidatus Gottesmanbacteria bacterium GW2011_GWC2_39_8</name>
    <dbReference type="NCBI Taxonomy" id="1618450"/>
    <lineage>
        <taxon>Bacteria</taxon>
        <taxon>Candidatus Gottesmaniibacteriota</taxon>
    </lineage>
</organism>
<dbReference type="AlphaFoldDB" id="A0A0G0PYZ7"/>
<evidence type="ECO:0000256" key="1">
    <source>
        <dbReference type="SAM" id="MobiDB-lite"/>
    </source>
</evidence>
<dbReference type="SUPFAM" id="SSF51445">
    <property type="entry name" value="(Trans)glycosidases"/>
    <property type="match status" value="1"/>
</dbReference>
<evidence type="ECO:0000313" key="2">
    <source>
        <dbReference type="EMBL" id="KKR33148.1"/>
    </source>
</evidence>
<protein>
    <recommendedName>
        <fullName evidence="4">Glycoside hydrolase family 5 domain-containing protein</fullName>
    </recommendedName>
</protein>
<dbReference type="EMBL" id="LBXN01000023">
    <property type="protein sequence ID" value="KKR33148.1"/>
    <property type="molecule type" value="Genomic_DNA"/>
</dbReference>
<proteinExistence type="predicted"/>
<dbReference type="Proteomes" id="UP000034539">
    <property type="component" value="Unassembled WGS sequence"/>
</dbReference>
<feature type="compositionally biased region" description="Low complexity" evidence="1">
    <location>
        <begin position="174"/>
        <end position="192"/>
    </location>
</feature>
<sequence length="520" mass="56715">MQPKIDKIFSRIIIAFVIASISLLSLPSLQISNSQAGDLNLLSKTWVFRGNNGAVERYKSIPAGALIGQDTLQLTYNLHGTTILGGDASAIIFDQPYGGNWHYISLSNYGKNGMDGIQTVNIPLSRFPGLDATKPVGTFHARFWHSRSFNIEITKAKLINTSVVNPTIAPTITSQPAPTAALAPTPTSAALPSPTPTGTPTPIATSTPNPTPLPTSGYSWPIQSVSSMKETKDKICGQDSQVFIDSWVDKAKNLGANYVAVETPYDNPSCGDALNYTRMWVNSIRSRGLKVWHRHMPLAFEGIYSVAKNNGSDYLNMITDYIKNNPSLFAEGDIFTPIPEPQNGGISGITYCAEGVCQYNNAGHFNQWLRNAMTASDNAFSIVGLGGKLKIGYYGFDGFVAWGDNNPDWNGILEDATIQQMGNITIDHYPQLVNDSMVNDLNELQARYPNVPIVIGEWGTVTSGDLIQQVVDNMSAAKRPGVVGFNYWHMGMGGNEALINDDFTSRSQYSTVQSYFKNTR</sequence>
<reference evidence="2 3" key="1">
    <citation type="journal article" date="2015" name="Nature">
        <title>rRNA introns, odd ribosomes, and small enigmatic genomes across a large radiation of phyla.</title>
        <authorList>
            <person name="Brown C.T."/>
            <person name="Hug L.A."/>
            <person name="Thomas B.C."/>
            <person name="Sharon I."/>
            <person name="Castelle C.J."/>
            <person name="Singh A."/>
            <person name="Wilkins M.J."/>
            <person name="Williams K.H."/>
            <person name="Banfield J.F."/>
        </authorList>
    </citation>
    <scope>NUCLEOTIDE SEQUENCE [LARGE SCALE GENOMIC DNA]</scope>
</reference>
<accession>A0A0G0PYZ7</accession>
<name>A0A0G0PYZ7_9BACT</name>
<comment type="caution">
    <text evidence="2">The sequence shown here is derived from an EMBL/GenBank/DDBJ whole genome shotgun (WGS) entry which is preliminary data.</text>
</comment>
<evidence type="ECO:0008006" key="4">
    <source>
        <dbReference type="Google" id="ProtNLM"/>
    </source>
</evidence>
<dbReference type="InterPro" id="IPR017853">
    <property type="entry name" value="GH"/>
</dbReference>
<dbReference type="Gene3D" id="3.20.20.80">
    <property type="entry name" value="Glycosidases"/>
    <property type="match status" value="1"/>
</dbReference>
<evidence type="ECO:0000313" key="3">
    <source>
        <dbReference type="Proteomes" id="UP000034539"/>
    </source>
</evidence>
<gene>
    <name evidence="2" type="ORF">UT63_C0023G0011</name>
</gene>
<feature type="region of interest" description="Disordered" evidence="1">
    <location>
        <begin position="174"/>
        <end position="218"/>
    </location>
</feature>